<dbReference type="InterPro" id="IPR029058">
    <property type="entry name" value="AB_hydrolase_fold"/>
</dbReference>
<proteinExistence type="predicted"/>
<keyword evidence="1" id="KW-0378">Hydrolase</keyword>
<dbReference type="Proteomes" id="UP001500620">
    <property type="component" value="Unassembled WGS sequence"/>
</dbReference>
<evidence type="ECO:0000313" key="4">
    <source>
        <dbReference type="Proteomes" id="UP001500620"/>
    </source>
</evidence>
<dbReference type="SUPFAM" id="SSF53474">
    <property type="entry name" value="alpha/beta-Hydrolases"/>
    <property type="match status" value="1"/>
</dbReference>
<evidence type="ECO:0000256" key="1">
    <source>
        <dbReference type="ARBA" id="ARBA00022801"/>
    </source>
</evidence>
<accession>A0ABP8D9S0</accession>
<protein>
    <submittedName>
        <fullName evidence="3">Bromoperoxidase</fullName>
    </submittedName>
</protein>
<dbReference type="Pfam" id="PF00561">
    <property type="entry name" value="Abhydrolase_1"/>
    <property type="match status" value="1"/>
</dbReference>
<dbReference type="Gene3D" id="3.40.50.1820">
    <property type="entry name" value="alpha/beta hydrolase"/>
    <property type="match status" value="1"/>
</dbReference>
<dbReference type="PANTHER" id="PTHR43798:SF31">
    <property type="entry name" value="AB HYDROLASE SUPERFAMILY PROTEIN YCLE"/>
    <property type="match status" value="1"/>
</dbReference>
<evidence type="ECO:0000259" key="2">
    <source>
        <dbReference type="Pfam" id="PF00561"/>
    </source>
</evidence>
<evidence type="ECO:0000313" key="3">
    <source>
        <dbReference type="EMBL" id="GAA4250676.1"/>
    </source>
</evidence>
<name>A0ABP8D9S0_9ACTN</name>
<dbReference type="InterPro" id="IPR000639">
    <property type="entry name" value="Epox_hydrolase-like"/>
</dbReference>
<dbReference type="RefSeq" id="WP_345128631.1">
    <property type="nucleotide sequence ID" value="NZ_BAABAT010000010.1"/>
</dbReference>
<dbReference type="PANTHER" id="PTHR43798">
    <property type="entry name" value="MONOACYLGLYCEROL LIPASE"/>
    <property type="match status" value="1"/>
</dbReference>
<organism evidence="3 4">
    <name type="scientific">Dactylosporangium darangshiense</name>
    <dbReference type="NCBI Taxonomy" id="579108"/>
    <lineage>
        <taxon>Bacteria</taxon>
        <taxon>Bacillati</taxon>
        <taxon>Actinomycetota</taxon>
        <taxon>Actinomycetes</taxon>
        <taxon>Micromonosporales</taxon>
        <taxon>Micromonosporaceae</taxon>
        <taxon>Dactylosporangium</taxon>
    </lineage>
</organism>
<dbReference type="EMBL" id="BAABAT010000010">
    <property type="protein sequence ID" value="GAA4250676.1"/>
    <property type="molecule type" value="Genomic_DNA"/>
</dbReference>
<dbReference type="InterPro" id="IPR050266">
    <property type="entry name" value="AB_hydrolase_sf"/>
</dbReference>
<dbReference type="PRINTS" id="PR00111">
    <property type="entry name" value="ABHYDROLASE"/>
</dbReference>
<comment type="caution">
    <text evidence="3">The sequence shown here is derived from an EMBL/GenBank/DDBJ whole genome shotgun (WGS) entry which is preliminary data.</text>
</comment>
<sequence length="272" mass="30316">MASIDVSDEHGVPVRLRYDDHGDGRPVVFVHDWPLCACSWEAQLEPLVERGYRVIAYDRRGFGGSDKPWSGYDFDTLADDLHALLAGLDLTGAALVGAGSGGGEIVRYLSRHGDERVERVVFAGTALPYLYRAVGNPLGTAGDDLVARIRAELRQDRHTYVSRHLTGYFNDTLSGPAMEYHRGRAARASARAAREFFEAAMHTDFRHDLAQVRVPALVLHGEQDRLLPRHQTADRVHEALPGSRYELIAGAPHGFFLTHPRQTNRILLDFLR</sequence>
<reference evidence="4" key="1">
    <citation type="journal article" date="2019" name="Int. J. Syst. Evol. Microbiol.">
        <title>The Global Catalogue of Microorganisms (GCM) 10K type strain sequencing project: providing services to taxonomists for standard genome sequencing and annotation.</title>
        <authorList>
            <consortium name="The Broad Institute Genomics Platform"/>
            <consortium name="The Broad Institute Genome Sequencing Center for Infectious Disease"/>
            <person name="Wu L."/>
            <person name="Ma J."/>
        </authorList>
    </citation>
    <scope>NUCLEOTIDE SEQUENCE [LARGE SCALE GENOMIC DNA]</scope>
    <source>
        <strain evidence="4">JCM 17441</strain>
    </source>
</reference>
<dbReference type="PRINTS" id="PR00412">
    <property type="entry name" value="EPOXHYDRLASE"/>
</dbReference>
<feature type="domain" description="AB hydrolase-1" evidence="2">
    <location>
        <begin position="26"/>
        <end position="260"/>
    </location>
</feature>
<dbReference type="InterPro" id="IPR000073">
    <property type="entry name" value="AB_hydrolase_1"/>
</dbReference>
<keyword evidence="4" id="KW-1185">Reference proteome</keyword>
<gene>
    <name evidence="3" type="ORF">GCM10022255_040260</name>
</gene>